<dbReference type="InterPro" id="IPR036514">
    <property type="entry name" value="SGNH_hydro_sf"/>
</dbReference>
<organism evidence="4 5">
    <name type="scientific">Zobellia galactanivorans (strain DSM 12802 / CCUG 47099 / CIP 106680 / NCIMB 13871 / Dsij)</name>
    <dbReference type="NCBI Taxonomy" id="63186"/>
    <lineage>
        <taxon>Bacteria</taxon>
        <taxon>Pseudomonadati</taxon>
        <taxon>Bacteroidota</taxon>
        <taxon>Flavobacteriia</taxon>
        <taxon>Flavobacteriales</taxon>
        <taxon>Flavobacteriaceae</taxon>
        <taxon>Zobellia</taxon>
    </lineage>
</organism>
<dbReference type="SUPFAM" id="SSF52266">
    <property type="entry name" value="SGNH hydrolase"/>
    <property type="match status" value="1"/>
</dbReference>
<dbReference type="AlphaFoldDB" id="G0L160"/>
<gene>
    <name evidence="4" type="primary">siaE2</name>
    <name evidence="4" type="ordered locus">zobellia_3520</name>
</gene>
<feature type="chain" id="PRO_5003402121" evidence="2">
    <location>
        <begin position="25"/>
        <end position="473"/>
    </location>
</feature>
<dbReference type="PANTHER" id="PTHR22901">
    <property type="entry name" value="SIALATE O-ACETYLESTERASE"/>
    <property type="match status" value="1"/>
</dbReference>
<reference evidence="4 5" key="2">
    <citation type="journal article" date="2012" name="Environ. Microbiol.">
        <title>Characterization of the first alginolytic operons in a marine bacterium: from their emergence in marine Flavobacteriia to their independent transfers to marine Proteobacteria and human gut Bacteroides.</title>
        <authorList>
            <person name="Thomas F."/>
            <person name="Barbeyron T."/>
            <person name="Tonon T."/>
            <person name="Genicot S."/>
            <person name="Czjzek M."/>
            <person name="Michel G."/>
        </authorList>
    </citation>
    <scope>NUCLEOTIDE SEQUENCE [LARGE SCALE GENOMIC DNA]</scope>
    <source>
        <strain evidence="5">DSM 12802 / CCUG 47099 / CIP 106680 / NCIMB 13871 / Dsij</strain>
    </source>
</reference>
<evidence type="ECO:0000256" key="1">
    <source>
        <dbReference type="ARBA" id="ARBA00022801"/>
    </source>
</evidence>
<dbReference type="Gene3D" id="3.40.50.1110">
    <property type="entry name" value="SGNH hydrolase"/>
    <property type="match status" value="1"/>
</dbReference>
<dbReference type="EMBL" id="FP476056">
    <property type="protein sequence ID" value="CAZ97658.1"/>
    <property type="molecule type" value="Genomic_DNA"/>
</dbReference>
<dbReference type="KEGG" id="zga:ZOBELLIA_3520"/>
<dbReference type="Pfam" id="PF03629">
    <property type="entry name" value="SASA"/>
    <property type="match status" value="1"/>
</dbReference>
<sequence>MLKNSIVKKLLFLILLCVAPVAKAEIKLPALFGDHMVLQQQSNTSIWGSASPGHLVEIKTSWDDKTYKTHADLRGDWRLKIRTPAAGGPYSITISDERTLTLSDVLIGEVWLCSGQSNMFMTLKGNINQPVLGSNKAIATSTNPSLRFFTVERNASLKRLEDFNGEWQNSTPGTAANFSATAYYFGKMLQEVLQVPVGLISSSWGGTAIEPWISEDGLKEFDWVPEPGLDAKGKLSQKIPSALFNAMIHPIIGYTIKGAIWYQGESNRKHPKKYGQLLPGLIANWRKELGLGDFPFYYAQIAPYDYATPGINSALLREAQYNTLKLTENTGMVCLMDIGEKNCIHPSNKQVGGERFAYQALAQTYEIPGIAYSGPVLKEMTIEGPAVRLTFDHAQHGLNTFGKALTNFKIAGKNKRFYPAHATINWQGITLFSAFVKEPVAVRYAFDDFVEGELFNTEGLPASSFRTDDWEIE</sequence>
<keyword evidence="2" id="KW-0732">Signal</keyword>
<protein>
    <submittedName>
        <fullName evidence="4">Sialate O-acetylesterase</fullName>
        <ecNumber evidence="4">3.1.1.53</ecNumber>
    </submittedName>
</protein>
<dbReference type="InterPro" id="IPR039329">
    <property type="entry name" value="SIAE"/>
</dbReference>
<dbReference type="OrthoDB" id="9816001at2"/>
<dbReference type="GO" id="GO:0001681">
    <property type="term" value="F:sialate O-acetylesterase activity"/>
    <property type="evidence" value="ECO:0007669"/>
    <property type="project" value="UniProtKB-EC"/>
</dbReference>
<feature type="domain" description="Sialate O-acetylesterase" evidence="3">
    <location>
        <begin position="109"/>
        <end position="345"/>
    </location>
</feature>
<evidence type="ECO:0000313" key="4">
    <source>
        <dbReference type="EMBL" id="CAZ97658.1"/>
    </source>
</evidence>
<keyword evidence="1 4" id="KW-0378">Hydrolase</keyword>
<keyword evidence="5" id="KW-1185">Reference proteome</keyword>
<name>G0L160_ZOBGA</name>
<accession>G0L160</accession>
<evidence type="ECO:0000259" key="3">
    <source>
        <dbReference type="Pfam" id="PF03629"/>
    </source>
</evidence>
<dbReference type="PANTHER" id="PTHR22901:SF0">
    <property type="entry name" value="SIALATE O-ACETYLESTERASE"/>
    <property type="match status" value="1"/>
</dbReference>
<reference evidence="5" key="1">
    <citation type="submission" date="2009-07" db="EMBL/GenBank/DDBJ databases">
        <title>Complete genome sequence of Zobellia galactanivorans Dsij.</title>
        <authorList>
            <consortium name="Genoscope - CEA"/>
        </authorList>
    </citation>
    <scope>NUCLEOTIDE SEQUENCE [LARGE SCALE GENOMIC DNA]</scope>
    <source>
        <strain evidence="5">DSM 12802 / CCUG 47099 / CIP 106680 / NCIMB 13871 / Dsij</strain>
    </source>
</reference>
<dbReference type="Proteomes" id="UP000008898">
    <property type="component" value="Chromosome"/>
</dbReference>
<dbReference type="GO" id="GO:0005975">
    <property type="term" value="P:carbohydrate metabolic process"/>
    <property type="evidence" value="ECO:0007669"/>
    <property type="project" value="TreeGrafter"/>
</dbReference>
<dbReference type="EC" id="3.1.1.53" evidence="4"/>
<proteinExistence type="predicted"/>
<dbReference type="HOGENOM" id="CLU_015150_0_0_10"/>
<feature type="signal peptide" evidence="2">
    <location>
        <begin position="1"/>
        <end position="24"/>
    </location>
</feature>
<dbReference type="InterPro" id="IPR013783">
    <property type="entry name" value="Ig-like_fold"/>
</dbReference>
<dbReference type="RefSeq" id="WP_013994848.1">
    <property type="nucleotide sequence ID" value="NC_015844.1"/>
</dbReference>
<evidence type="ECO:0000256" key="2">
    <source>
        <dbReference type="SAM" id="SignalP"/>
    </source>
</evidence>
<dbReference type="STRING" id="63186.ZOBELLIA_3520"/>
<dbReference type="InterPro" id="IPR005181">
    <property type="entry name" value="SASA"/>
</dbReference>
<dbReference type="Gene3D" id="2.60.40.10">
    <property type="entry name" value="Immunoglobulins"/>
    <property type="match status" value="1"/>
</dbReference>
<evidence type="ECO:0000313" key="5">
    <source>
        <dbReference type="Proteomes" id="UP000008898"/>
    </source>
</evidence>
<dbReference type="PATRIC" id="fig|63186.3.peg.3436"/>